<proteinExistence type="predicted"/>
<keyword evidence="7" id="KW-0732">Signal</keyword>
<dbReference type="Gene3D" id="1.10.760.10">
    <property type="entry name" value="Cytochrome c-like domain"/>
    <property type="match status" value="1"/>
</dbReference>
<keyword evidence="3 6" id="KW-0479">Metal-binding</keyword>
<dbReference type="Proteomes" id="UP001279642">
    <property type="component" value="Unassembled WGS sequence"/>
</dbReference>
<evidence type="ECO:0000256" key="5">
    <source>
        <dbReference type="ARBA" id="ARBA00023004"/>
    </source>
</evidence>
<evidence type="ECO:0000256" key="4">
    <source>
        <dbReference type="ARBA" id="ARBA00022982"/>
    </source>
</evidence>
<evidence type="ECO:0000256" key="6">
    <source>
        <dbReference type="PROSITE-ProRule" id="PRU00433"/>
    </source>
</evidence>
<name>A0ABU5E8J6_9PROT</name>
<evidence type="ECO:0000256" key="2">
    <source>
        <dbReference type="ARBA" id="ARBA00022617"/>
    </source>
</evidence>
<sequence>MLVAGLAALGSLAVVMAATGLPAGDTARGERIYDRCLACHAIDRDRTGPRHAKLFGRRAGSVPGFPYSPAMKRAGEAGLVWNDNTLDQFIENPTGFIPGTRMGYAGVKDPQERADLLAYLKQATQ</sequence>
<dbReference type="InterPro" id="IPR036909">
    <property type="entry name" value="Cyt_c-like_dom_sf"/>
</dbReference>
<feature type="chain" id="PRO_5045097067" evidence="7">
    <location>
        <begin position="18"/>
        <end position="125"/>
    </location>
</feature>
<keyword evidence="1" id="KW-0813">Transport</keyword>
<dbReference type="EMBL" id="JAXCLW010000001">
    <property type="protein sequence ID" value="MDY0881868.1"/>
    <property type="molecule type" value="Genomic_DNA"/>
</dbReference>
<keyword evidence="2 6" id="KW-0349">Heme</keyword>
<dbReference type="PROSITE" id="PS51007">
    <property type="entry name" value="CYTC"/>
    <property type="match status" value="1"/>
</dbReference>
<evidence type="ECO:0000256" key="7">
    <source>
        <dbReference type="SAM" id="SignalP"/>
    </source>
</evidence>
<feature type="signal peptide" evidence="7">
    <location>
        <begin position="1"/>
        <end position="17"/>
    </location>
</feature>
<reference evidence="9 10" key="1">
    <citation type="journal article" date="2016" name="Antonie Van Leeuwenhoek">
        <title>Dongia soli sp. nov., isolated from soil from Dokdo, Korea.</title>
        <authorList>
            <person name="Kim D.U."/>
            <person name="Lee H."/>
            <person name="Kim H."/>
            <person name="Kim S.G."/>
            <person name="Ka J.O."/>
        </authorList>
    </citation>
    <scope>NUCLEOTIDE SEQUENCE [LARGE SCALE GENOMIC DNA]</scope>
    <source>
        <strain evidence="9 10">D78</strain>
    </source>
</reference>
<dbReference type="RefSeq" id="WP_320506910.1">
    <property type="nucleotide sequence ID" value="NZ_JAXCLW010000001.1"/>
</dbReference>
<keyword evidence="4" id="KW-0249">Electron transport</keyword>
<organism evidence="9 10">
    <name type="scientific">Dongia soli</name>
    <dbReference type="NCBI Taxonomy" id="600628"/>
    <lineage>
        <taxon>Bacteria</taxon>
        <taxon>Pseudomonadati</taxon>
        <taxon>Pseudomonadota</taxon>
        <taxon>Alphaproteobacteria</taxon>
        <taxon>Rhodospirillales</taxon>
        <taxon>Dongiaceae</taxon>
        <taxon>Dongia</taxon>
    </lineage>
</organism>
<protein>
    <submittedName>
        <fullName evidence="9">Cytochrome c family protein</fullName>
    </submittedName>
</protein>
<evidence type="ECO:0000259" key="8">
    <source>
        <dbReference type="PROSITE" id="PS51007"/>
    </source>
</evidence>
<feature type="domain" description="Cytochrome c" evidence="8">
    <location>
        <begin position="24"/>
        <end position="124"/>
    </location>
</feature>
<dbReference type="PRINTS" id="PR00604">
    <property type="entry name" value="CYTCHRMECIAB"/>
</dbReference>
<evidence type="ECO:0000256" key="3">
    <source>
        <dbReference type="ARBA" id="ARBA00022723"/>
    </source>
</evidence>
<keyword evidence="10" id="KW-1185">Reference proteome</keyword>
<evidence type="ECO:0000313" key="9">
    <source>
        <dbReference type="EMBL" id="MDY0881868.1"/>
    </source>
</evidence>
<evidence type="ECO:0000256" key="1">
    <source>
        <dbReference type="ARBA" id="ARBA00022448"/>
    </source>
</evidence>
<comment type="caution">
    <text evidence="9">The sequence shown here is derived from an EMBL/GenBank/DDBJ whole genome shotgun (WGS) entry which is preliminary data.</text>
</comment>
<dbReference type="Pfam" id="PF00034">
    <property type="entry name" value="Cytochrom_C"/>
    <property type="match status" value="1"/>
</dbReference>
<keyword evidence="5 6" id="KW-0408">Iron</keyword>
<evidence type="ECO:0000313" key="10">
    <source>
        <dbReference type="Proteomes" id="UP001279642"/>
    </source>
</evidence>
<dbReference type="InterPro" id="IPR009056">
    <property type="entry name" value="Cyt_c-like_dom"/>
</dbReference>
<dbReference type="InterPro" id="IPR002327">
    <property type="entry name" value="Cyt_c_1A/1B"/>
</dbReference>
<accession>A0ABU5E8J6</accession>
<gene>
    <name evidence="9" type="ORF">SMD27_03365</name>
</gene>
<dbReference type="SUPFAM" id="SSF46626">
    <property type="entry name" value="Cytochrome c"/>
    <property type="match status" value="1"/>
</dbReference>
<dbReference type="PANTHER" id="PTHR11961">
    <property type="entry name" value="CYTOCHROME C"/>
    <property type="match status" value="1"/>
</dbReference>